<accession>A0A813H8N3</accession>
<organism evidence="1 2">
    <name type="scientific">Polarella glacialis</name>
    <name type="common">Dinoflagellate</name>
    <dbReference type="NCBI Taxonomy" id="89957"/>
    <lineage>
        <taxon>Eukaryota</taxon>
        <taxon>Sar</taxon>
        <taxon>Alveolata</taxon>
        <taxon>Dinophyceae</taxon>
        <taxon>Suessiales</taxon>
        <taxon>Suessiaceae</taxon>
        <taxon>Polarella</taxon>
    </lineage>
</organism>
<evidence type="ECO:0000313" key="1">
    <source>
        <dbReference type="EMBL" id="CAE8634013.1"/>
    </source>
</evidence>
<gene>
    <name evidence="1" type="ORF">PGLA1383_LOCUS49688</name>
</gene>
<comment type="caution">
    <text evidence="1">The sequence shown here is derived from an EMBL/GenBank/DDBJ whole genome shotgun (WGS) entry which is preliminary data.</text>
</comment>
<keyword evidence="2" id="KW-1185">Reference proteome</keyword>
<sequence>MRWRLHVAGKPWFTVFYDMTNAFPSTNQECLSNMFFCEGQFEDTPLLQQRHERAYMLVRDAAGGEVLLKTGSGDLQGDRSAPEKFAKIFEPRIQYWQKVTSNSEEKAGTLVAKEPLTGERHDVSLTVF</sequence>
<name>A0A813H8N3_POLGL</name>
<dbReference type="AlphaFoldDB" id="A0A813H8N3"/>
<reference evidence="1" key="1">
    <citation type="submission" date="2021-02" db="EMBL/GenBank/DDBJ databases">
        <authorList>
            <person name="Dougan E. K."/>
            <person name="Rhodes N."/>
            <person name="Thang M."/>
            <person name="Chan C."/>
        </authorList>
    </citation>
    <scope>NUCLEOTIDE SEQUENCE</scope>
</reference>
<evidence type="ECO:0000313" key="2">
    <source>
        <dbReference type="Proteomes" id="UP000654075"/>
    </source>
</evidence>
<proteinExistence type="predicted"/>
<dbReference type="EMBL" id="CAJNNV010030880">
    <property type="protein sequence ID" value="CAE8634013.1"/>
    <property type="molecule type" value="Genomic_DNA"/>
</dbReference>
<feature type="non-terminal residue" evidence="1">
    <location>
        <position position="128"/>
    </location>
</feature>
<dbReference type="Proteomes" id="UP000654075">
    <property type="component" value="Unassembled WGS sequence"/>
</dbReference>
<protein>
    <submittedName>
        <fullName evidence="1">Uncharacterized protein</fullName>
    </submittedName>
</protein>